<dbReference type="SUPFAM" id="SSF55729">
    <property type="entry name" value="Acyl-CoA N-acyltransferases (Nat)"/>
    <property type="match status" value="1"/>
</dbReference>
<evidence type="ECO:0000313" key="5">
    <source>
        <dbReference type="Proteomes" id="UP001589755"/>
    </source>
</evidence>
<name>A0ABV6D598_9HYPH</name>
<dbReference type="RefSeq" id="WP_261518698.1">
    <property type="nucleotide sequence ID" value="NZ_JAODNW010000001.1"/>
</dbReference>
<keyword evidence="2 4" id="KW-0012">Acyltransferase</keyword>
<dbReference type="CDD" id="cd04301">
    <property type="entry name" value="NAT_SF"/>
    <property type="match status" value="1"/>
</dbReference>
<gene>
    <name evidence="4" type="ORF">ACFFJ2_05300</name>
</gene>
<reference evidence="4 5" key="1">
    <citation type="submission" date="2024-09" db="EMBL/GenBank/DDBJ databases">
        <authorList>
            <person name="Sun Q."/>
            <person name="Mori K."/>
        </authorList>
    </citation>
    <scope>NUCLEOTIDE SEQUENCE [LARGE SCALE GENOMIC DNA]</scope>
    <source>
        <strain evidence="4 5">CCM 8543</strain>
    </source>
</reference>
<dbReference type="Gene3D" id="3.40.630.30">
    <property type="match status" value="1"/>
</dbReference>
<dbReference type="InterPro" id="IPR050832">
    <property type="entry name" value="Bact_Acetyltransf"/>
</dbReference>
<organism evidence="4 5">
    <name type="scientific">Chelativorans intermedius</name>
    <dbReference type="NCBI Taxonomy" id="515947"/>
    <lineage>
        <taxon>Bacteria</taxon>
        <taxon>Pseudomonadati</taxon>
        <taxon>Pseudomonadota</taxon>
        <taxon>Alphaproteobacteria</taxon>
        <taxon>Hyphomicrobiales</taxon>
        <taxon>Phyllobacteriaceae</taxon>
        <taxon>Chelativorans</taxon>
    </lineage>
</organism>
<dbReference type="GO" id="GO:0016746">
    <property type="term" value="F:acyltransferase activity"/>
    <property type="evidence" value="ECO:0007669"/>
    <property type="project" value="UniProtKB-KW"/>
</dbReference>
<dbReference type="Proteomes" id="UP001589755">
    <property type="component" value="Unassembled WGS sequence"/>
</dbReference>
<evidence type="ECO:0000256" key="2">
    <source>
        <dbReference type="ARBA" id="ARBA00023315"/>
    </source>
</evidence>
<proteinExistence type="predicted"/>
<evidence type="ECO:0000313" key="4">
    <source>
        <dbReference type="EMBL" id="MFC0207815.1"/>
    </source>
</evidence>
<evidence type="ECO:0000259" key="3">
    <source>
        <dbReference type="PROSITE" id="PS51186"/>
    </source>
</evidence>
<feature type="domain" description="N-acetyltransferase" evidence="3">
    <location>
        <begin position="13"/>
        <end position="181"/>
    </location>
</feature>
<dbReference type="PANTHER" id="PTHR43877">
    <property type="entry name" value="AMINOALKYLPHOSPHONATE N-ACETYLTRANSFERASE-RELATED-RELATED"/>
    <property type="match status" value="1"/>
</dbReference>
<dbReference type="PROSITE" id="PS51186">
    <property type="entry name" value="GNAT"/>
    <property type="match status" value="1"/>
</dbReference>
<protein>
    <submittedName>
        <fullName evidence="4">GNAT family N-acetyltransferase</fullName>
        <ecNumber evidence="4">2.3.-.-</ecNumber>
    </submittedName>
</protein>
<comment type="caution">
    <text evidence="4">The sequence shown here is derived from an EMBL/GenBank/DDBJ whole genome shotgun (WGS) entry which is preliminary data.</text>
</comment>
<keyword evidence="1 4" id="KW-0808">Transferase</keyword>
<dbReference type="InterPro" id="IPR000182">
    <property type="entry name" value="GNAT_dom"/>
</dbReference>
<keyword evidence="5" id="KW-1185">Reference proteome</keyword>
<dbReference type="EMBL" id="JBHLXD010000006">
    <property type="protein sequence ID" value="MFC0207815.1"/>
    <property type="molecule type" value="Genomic_DNA"/>
</dbReference>
<evidence type="ECO:0000256" key="1">
    <source>
        <dbReference type="ARBA" id="ARBA00022679"/>
    </source>
</evidence>
<dbReference type="EC" id="2.3.-.-" evidence="4"/>
<dbReference type="InterPro" id="IPR016181">
    <property type="entry name" value="Acyl_CoA_acyltransferase"/>
</dbReference>
<accession>A0ABV6D598</accession>
<dbReference type="Pfam" id="PF00583">
    <property type="entry name" value="Acetyltransf_1"/>
    <property type="match status" value="1"/>
</dbReference>
<sequence>MAWMVRAESPPAGVVRRLRPSELPLFRDHLMRLDGESRRDRFNGVACDAFIKDYAARSFAQGATVVGYVEGGRVLGAAELHERPDLDPPTAEIAFSVEKPLQHRGLGSQLFQRLIAHARALGYTRLRVTTHPHNEAMRALARKFNARLSFEAGETVGLIELDAAPLRDADLFAFLPPLEADGMPAR</sequence>